<evidence type="ECO:0000313" key="3">
    <source>
        <dbReference type="EMBL" id="UXX78346.1"/>
    </source>
</evidence>
<dbReference type="SMART" id="SM01008">
    <property type="entry name" value="Ald_Xan_dh_C"/>
    <property type="match status" value="1"/>
</dbReference>
<keyword evidence="1" id="KW-0812">Transmembrane</keyword>
<evidence type="ECO:0000313" key="4">
    <source>
        <dbReference type="Proteomes" id="UP001062165"/>
    </source>
</evidence>
<dbReference type="Gene3D" id="3.30.365.10">
    <property type="entry name" value="Aldehyde oxidase/xanthine dehydrogenase, molybdopterin binding domain"/>
    <property type="match status" value="4"/>
</dbReference>
<dbReference type="InterPro" id="IPR008274">
    <property type="entry name" value="AldOxase/xan_DH_MoCoBD1"/>
</dbReference>
<organism evidence="3 4">
    <name type="scientific">Reichenbachiella carrageenanivorans</name>
    <dbReference type="NCBI Taxonomy" id="2979869"/>
    <lineage>
        <taxon>Bacteria</taxon>
        <taxon>Pseudomonadati</taxon>
        <taxon>Bacteroidota</taxon>
        <taxon>Cytophagia</taxon>
        <taxon>Cytophagales</taxon>
        <taxon>Reichenbachiellaceae</taxon>
        <taxon>Reichenbachiella</taxon>
    </lineage>
</organism>
<evidence type="ECO:0000259" key="2">
    <source>
        <dbReference type="SMART" id="SM01008"/>
    </source>
</evidence>
<dbReference type="InterPro" id="IPR037165">
    <property type="entry name" value="AldOxase/xan_DH_Mopterin-bd_sf"/>
</dbReference>
<evidence type="ECO:0000256" key="1">
    <source>
        <dbReference type="SAM" id="Phobius"/>
    </source>
</evidence>
<dbReference type="PROSITE" id="PS51318">
    <property type="entry name" value="TAT"/>
    <property type="match status" value="1"/>
</dbReference>
<dbReference type="RefSeq" id="WP_263050092.1">
    <property type="nucleotide sequence ID" value="NZ_CP106735.1"/>
</dbReference>
<proteinExistence type="predicted"/>
<protein>
    <submittedName>
        <fullName evidence="3">Molybdopterin-dependent oxidoreductase</fullName>
    </submittedName>
</protein>
<dbReference type="InterPro" id="IPR012368">
    <property type="entry name" value="OxRdtase_Mopterin-bd_su_IorB"/>
</dbReference>
<name>A0ABY6CWQ1_9BACT</name>
<dbReference type="PANTHER" id="PTHR47495:SF2">
    <property type="entry name" value="ALDEHYDE DEHYDROGENASE"/>
    <property type="match status" value="1"/>
</dbReference>
<dbReference type="InterPro" id="IPR006311">
    <property type="entry name" value="TAT_signal"/>
</dbReference>
<dbReference type="Pfam" id="PF02738">
    <property type="entry name" value="MoCoBD_1"/>
    <property type="match status" value="1"/>
</dbReference>
<dbReference type="InterPro" id="IPR046867">
    <property type="entry name" value="AldOxase/xan_DH_MoCoBD2"/>
</dbReference>
<accession>A0ABY6CWQ1</accession>
<dbReference type="PIRSF" id="PIRSF036389">
    <property type="entry name" value="IOR_B"/>
    <property type="match status" value="1"/>
</dbReference>
<dbReference type="Pfam" id="PF20256">
    <property type="entry name" value="MoCoBD_2"/>
    <property type="match status" value="2"/>
</dbReference>
<dbReference type="Proteomes" id="UP001062165">
    <property type="component" value="Chromosome"/>
</dbReference>
<keyword evidence="4" id="KW-1185">Reference proteome</keyword>
<sequence length="717" mass="79251">MESTNQLSRRKFLKITGVTSSVLALGISSGFGLVKGEVQKYELDGLDATGLNDFIFIDQTGQVTLVNHRPEMGQGVYQSMPMLLAEELEVNMDDIQVIQAAGDKEKYAHQLVGGSNSVRKSWEPSRKMGAAARIMLIQAAATKWNIDPTQCYASKGTVYQKDTKHSFNYGELVADAALLEAPKNPPLKSSKDFKILGKPLPRKDTPLKTNGEAVFGLDLKIPNMAYASIERSPYFLGKVKSFNKEEIEAMPGVLHVVKSEMPVFSHTREGVAVVATDYYSALSARKKLKIEWDNSEFERINQEEIYTKFNAALIEDQGFTKLNEGDFVKDYSNTEKQLDAIYELPYESHATMEPMNGVAYVEGDKCTYWGSIQAPIWIKGAIANSLAIKPENVTTNVTFLGGGFGRRAFIDFPVEAALLSKAIGGKPVKVVWTREDDNTQGPFRTGCATRMQAGIKGGQLTSLKHHMAGQAIGFQWPGADKTKFPNNILEGITTQYDIANFQTKVSPVELNIPVIWWRSVYSSTNAFPHESFIDEVANELGEDPMQFRIDRLQKHPRFVKVLEKAAQESDWTESRANKGVAIAECFGSICAHVVEVARNTKGKLYVKKVTSVIDCGQTVNSDTIVAQTEGNVIMALGACKSEITFKDGRAVEQNFNTYKMMRIDETPEIDVHIMKNEEDPGGVGEPGLPPLAPALANAVFAESGQRIRKLPFDINKI</sequence>
<dbReference type="InterPro" id="IPR052516">
    <property type="entry name" value="N-heterocyclic_Hydroxylase"/>
</dbReference>
<reference evidence="3" key="1">
    <citation type="submission" date="2022-10" db="EMBL/GenBank/DDBJ databases">
        <title>Comparative genomics and taxonomic characterization of three novel marine species of genus Reichenbachiella exhibiting antioxidant and polysaccharide degradation activities.</title>
        <authorList>
            <person name="Muhammad N."/>
            <person name="Lee Y.-J."/>
            <person name="Ko J."/>
            <person name="Kim S.-G."/>
        </authorList>
    </citation>
    <scope>NUCLEOTIDE SEQUENCE</scope>
    <source>
        <strain evidence="3">Wsw4-B4</strain>
    </source>
</reference>
<dbReference type="PANTHER" id="PTHR47495">
    <property type="entry name" value="ALDEHYDE DEHYDROGENASE"/>
    <property type="match status" value="1"/>
</dbReference>
<keyword evidence="1" id="KW-1133">Transmembrane helix</keyword>
<dbReference type="Gene3D" id="3.90.1170.50">
    <property type="entry name" value="Aldehyde oxidase/xanthine dehydrogenase, a/b hammerhead"/>
    <property type="match status" value="1"/>
</dbReference>
<dbReference type="InterPro" id="IPR000674">
    <property type="entry name" value="Ald_Oxase/Xan_DH_a/b"/>
</dbReference>
<feature type="transmembrane region" description="Helical" evidence="1">
    <location>
        <begin position="12"/>
        <end position="34"/>
    </location>
</feature>
<gene>
    <name evidence="3" type="ORF">N7E81_13365</name>
</gene>
<feature type="domain" description="Aldehyde oxidase/xanthine dehydrogenase a/b hammerhead" evidence="2">
    <location>
        <begin position="210"/>
        <end position="296"/>
    </location>
</feature>
<dbReference type="SUPFAM" id="SSF56003">
    <property type="entry name" value="Molybdenum cofactor-binding domain"/>
    <property type="match status" value="2"/>
</dbReference>
<keyword evidence="1" id="KW-0472">Membrane</keyword>
<dbReference type="EMBL" id="CP106735">
    <property type="protein sequence ID" value="UXX78346.1"/>
    <property type="molecule type" value="Genomic_DNA"/>
</dbReference>